<dbReference type="EMBL" id="ML991788">
    <property type="protein sequence ID" value="KAF2235984.1"/>
    <property type="molecule type" value="Genomic_DNA"/>
</dbReference>
<reference evidence="1" key="1">
    <citation type="journal article" date="2020" name="Stud. Mycol.">
        <title>101 Dothideomycetes genomes: a test case for predicting lifestyles and emergence of pathogens.</title>
        <authorList>
            <person name="Haridas S."/>
            <person name="Albert R."/>
            <person name="Binder M."/>
            <person name="Bloem J."/>
            <person name="Labutti K."/>
            <person name="Salamov A."/>
            <person name="Andreopoulos B."/>
            <person name="Baker S."/>
            <person name="Barry K."/>
            <person name="Bills G."/>
            <person name="Bluhm B."/>
            <person name="Cannon C."/>
            <person name="Castanera R."/>
            <person name="Culley D."/>
            <person name="Daum C."/>
            <person name="Ezra D."/>
            <person name="Gonzalez J."/>
            <person name="Henrissat B."/>
            <person name="Kuo A."/>
            <person name="Liang C."/>
            <person name="Lipzen A."/>
            <person name="Lutzoni F."/>
            <person name="Magnuson J."/>
            <person name="Mondo S."/>
            <person name="Nolan M."/>
            <person name="Ohm R."/>
            <person name="Pangilinan J."/>
            <person name="Park H.-J."/>
            <person name="Ramirez L."/>
            <person name="Alfaro M."/>
            <person name="Sun H."/>
            <person name="Tritt A."/>
            <person name="Yoshinaga Y."/>
            <person name="Zwiers L.-H."/>
            <person name="Turgeon B."/>
            <person name="Goodwin S."/>
            <person name="Spatafora J."/>
            <person name="Crous P."/>
            <person name="Grigoriev I."/>
        </authorList>
    </citation>
    <scope>NUCLEOTIDE SEQUENCE</scope>
    <source>
        <strain evidence="1">Tuck. ex Michener</strain>
    </source>
</reference>
<protein>
    <submittedName>
        <fullName evidence="1">Uncharacterized protein</fullName>
    </submittedName>
</protein>
<proteinExistence type="predicted"/>
<dbReference type="Proteomes" id="UP000800092">
    <property type="component" value="Unassembled WGS sequence"/>
</dbReference>
<name>A0A6A6HCZ3_VIRVR</name>
<keyword evidence="2" id="KW-1185">Reference proteome</keyword>
<evidence type="ECO:0000313" key="1">
    <source>
        <dbReference type="EMBL" id="KAF2235984.1"/>
    </source>
</evidence>
<accession>A0A6A6HCZ3</accession>
<evidence type="ECO:0000313" key="2">
    <source>
        <dbReference type="Proteomes" id="UP000800092"/>
    </source>
</evidence>
<organism evidence="1 2">
    <name type="scientific">Viridothelium virens</name>
    <name type="common">Speckled blister lichen</name>
    <name type="synonym">Trypethelium virens</name>
    <dbReference type="NCBI Taxonomy" id="1048519"/>
    <lineage>
        <taxon>Eukaryota</taxon>
        <taxon>Fungi</taxon>
        <taxon>Dikarya</taxon>
        <taxon>Ascomycota</taxon>
        <taxon>Pezizomycotina</taxon>
        <taxon>Dothideomycetes</taxon>
        <taxon>Dothideomycetes incertae sedis</taxon>
        <taxon>Trypetheliales</taxon>
        <taxon>Trypetheliaceae</taxon>
        <taxon>Viridothelium</taxon>
    </lineage>
</organism>
<dbReference type="OrthoDB" id="3952058at2759"/>
<gene>
    <name evidence="1" type="ORF">EV356DRAFT_499246</name>
</gene>
<dbReference type="AlphaFoldDB" id="A0A6A6HCZ3"/>
<sequence>MALPHPRILAPGLRVISVGEWMPHQNSRKVCHTVTGWYGISGAGMYTKDGQGNLRLVALFQGGIFRDPDSDKNEAVIIPSDVLRHVNKAGVA</sequence>